<gene>
    <name evidence="2" type="ORF">CCACVL1_03138</name>
</gene>
<keyword evidence="3" id="KW-1185">Reference proteome</keyword>
<name>A0A1R3K2B7_COCAP</name>
<keyword evidence="1" id="KW-1133">Transmembrane helix</keyword>
<comment type="caution">
    <text evidence="2">The sequence shown here is derived from an EMBL/GenBank/DDBJ whole genome shotgun (WGS) entry which is preliminary data.</text>
</comment>
<keyword evidence="1" id="KW-0472">Membrane</keyword>
<feature type="transmembrane region" description="Helical" evidence="1">
    <location>
        <begin position="13"/>
        <end position="34"/>
    </location>
</feature>
<dbReference type="EMBL" id="AWWV01006478">
    <property type="protein sequence ID" value="OMP01224.1"/>
    <property type="molecule type" value="Genomic_DNA"/>
</dbReference>
<keyword evidence="1" id="KW-0812">Transmembrane</keyword>
<evidence type="ECO:0000256" key="1">
    <source>
        <dbReference type="SAM" id="Phobius"/>
    </source>
</evidence>
<proteinExistence type="predicted"/>
<dbReference type="Gramene" id="OMP01224">
    <property type="protein sequence ID" value="OMP01224"/>
    <property type="gene ID" value="CCACVL1_03138"/>
</dbReference>
<evidence type="ECO:0000313" key="3">
    <source>
        <dbReference type="Proteomes" id="UP000188268"/>
    </source>
</evidence>
<dbReference type="Proteomes" id="UP000188268">
    <property type="component" value="Unassembled WGS sequence"/>
</dbReference>
<dbReference type="AlphaFoldDB" id="A0A1R3K2B7"/>
<sequence>MASFSYVAFRFDFHLKVFGVQLLTYFLFFFRPYFNRRWLFPALRCRRCCILPFVVRFVHADAVHRHITGLSLDYLGSSLIV</sequence>
<evidence type="ECO:0000313" key="2">
    <source>
        <dbReference type="EMBL" id="OMP01224.1"/>
    </source>
</evidence>
<accession>A0A1R3K2B7</accession>
<protein>
    <submittedName>
        <fullName evidence="2">Uncharacterized protein</fullName>
    </submittedName>
</protein>
<reference evidence="2 3" key="1">
    <citation type="submission" date="2013-09" db="EMBL/GenBank/DDBJ databases">
        <title>Corchorus capsularis genome sequencing.</title>
        <authorList>
            <person name="Alam M."/>
            <person name="Haque M.S."/>
            <person name="Islam M.S."/>
            <person name="Emdad E.M."/>
            <person name="Islam M.M."/>
            <person name="Ahmed B."/>
            <person name="Halim A."/>
            <person name="Hossen Q.M.M."/>
            <person name="Hossain M.Z."/>
            <person name="Ahmed R."/>
            <person name="Khan M.M."/>
            <person name="Islam R."/>
            <person name="Rashid M.M."/>
            <person name="Khan S.A."/>
            <person name="Rahman M.S."/>
            <person name="Alam M."/>
        </authorList>
    </citation>
    <scope>NUCLEOTIDE SEQUENCE [LARGE SCALE GENOMIC DNA]</scope>
    <source>
        <strain evidence="3">cv. CVL-1</strain>
        <tissue evidence="2">Whole seedling</tissue>
    </source>
</reference>
<organism evidence="2 3">
    <name type="scientific">Corchorus capsularis</name>
    <name type="common">Jute</name>
    <dbReference type="NCBI Taxonomy" id="210143"/>
    <lineage>
        <taxon>Eukaryota</taxon>
        <taxon>Viridiplantae</taxon>
        <taxon>Streptophyta</taxon>
        <taxon>Embryophyta</taxon>
        <taxon>Tracheophyta</taxon>
        <taxon>Spermatophyta</taxon>
        <taxon>Magnoliopsida</taxon>
        <taxon>eudicotyledons</taxon>
        <taxon>Gunneridae</taxon>
        <taxon>Pentapetalae</taxon>
        <taxon>rosids</taxon>
        <taxon>malvids</taxon>
        <taxon>Malvales</taxon>
        <taxon>Malvaceae</taxon>
        <taxon>Grewioideae</taxon>
        <taxon>Apeibeae</taxon>
        <taxon>Corchorus</taxon>
    </lineage>
</organism>